<keyword evidence="5" id="KW-0206">Cytoskeleton</keyword>
<feature type="region of interest" description="Disordered" evidence="6">
    <location>
        <begin position="1"/>
        <end position="42"/>
    </location>
</feature>
<reference evidence="9" key="1">
    <citation type="journal article" date="2018" name="Gigascience">
        <title>Genome assembly of the Pink Ipe (Handroanthus impetiginosus, Bignoniaceae), a highly valued, ecologically keystone Neotropical timber forest tree.</title>
        <authorList>
            <person name="Silva-Junior O.B."/>
            <person name="Grattapaglia D."/>
            <person name="Novaes E."/>
            <person name="Collevatti R.G."/>
        </authorList>
    </citation>
    <scope>NUCLEOTIDE SEQUENCE [LARGE SCALE GENOMIC DNA]</scope>
    <source>
        <strain evidence="9">cv. UFG-1</strain>
    </source>
</reference>
<feature type="compositionally biased region" description="Polar residues" evidence="6">
    <location>
        <begin position="1"/>
        <end position="31"/>
    </location>
</feature>
<dbReference type="GO" id="GO:0030295">
    <property type="term" value="F:protein kinase activator activity"/>
    <property type="evidence" value="ECO:0007669"/>
    <property type="project" value="TreeGrafter"/>
</dbReference>
<dbReference type="OrthoDB" id="1937095at2759"/>
<dbReference type="Pfam" id="PF06886">
    <property type="entry name" value="TPX2"/>
    <property type="match status" value="1"/>
</dbReference>
<dbReference type="InterPro" id="IPR027329">
    <property type="entry name" value="TPX2_C"/>
</dbReference>
<dbReference type="GO" id="GO:0090307">
    <property type="term" value="P:mitotic spindle assembly"/>
    <property type="evidence" value="ECO:0007669"/>
    <property type="project" value="TreeGrafter"/>
</dbReference>
<evidence type="ECO:0000259" key="7">
    <source>
        <dbReference type="Pfam" id="PF06886"/>
    </source>
</evidence>
<feature type="domain" description="TPX2 C-terminal" evidence="7">
    <location>
        <begin position="62"/>
        <end position="137"/>
    </location>
</feature>
<protein>
    <recommendedName>
        <fullName evidence="7">TPX2 C-terminal domain-containing protein</fullName>
    </recommendedName>
</protein>
<evidence type="ECO:0000256" key="2">
    <source>
        <dbReference type="ARBA" id="ARBA00005885"/>
    </source>
</evidence>
<evidence type="ECO:0000313" key="8">
    <source>
        <dbReference type="EMBL" id="PIM99974.1"/>
    </source>
</evidence>
<dbReference type="AlphaFoldDB" id="A0A2G9G4A7"/>
<keyword evidence="3" id="KW-0963">Cytoplasm</keyword>
<dbReference type="InterPro" id="IPR009675">
    <property type="entry name" value="TPX2_fam"/>
</dbReference>
<evidence type="ECO:0000256" key="3">
    <source>
        <dbReference type="ARBA" id="ARBA00022490"/>
    </source>
</evidence>
<feature type="compositionally biased region" description="Low complexity" evidence="6">
    <location>
        <begin position="32"/>
        <end position="42"/>
    </location>
</feature>
<evidence type="ECO:0000256" key="4">
    <source>
        <dbReference type="ARBA" id="ARBA00022701"/>
    </source>
</evidence>
<dbReference type="PANTHER" id="PTHR14326">
    <property type="entry name" value="TARGETING PROTEIN FOR XKLP2"/>
    <property type="match status" value="1"/>
</dbReference>
<comment type="similarity">
    <text evidence="2">Belongs to the TPX2 family.</text>
</comment>
<evidence type="ECO:0000313" key="9">
    <source>
        <dbReference type="Proteomes" id="UP000231279"/>
    </source>
</evidence>
<dbReference type="GO" id="GO:0008017">
    <property type="term" value="F:microtubule binding"/>
    <property type="evidence" value="ECO:0007669"/>
    <property type="project" value="TreeGrafter"/>
</dbReference>
<dbReference type="EMBL" id="NKXS01007243">
    <property type="protein sequence ID" value="PIM99974.1"/>
    <property type="molecule type" value="Genomic_DNA"/>
</dbReference>
<gene>
    <name evidence="8" type="ORF">CDL12_27524</name>
</gene>
<dbReference type="STRING" id="429701.A0A2G9G4A7"/>
<accession>A0A2G9G4A7</accession>
<keyword evidence="9" id="KW-1185">Reference proteome</keyword>
<dbReference type="GO" id="GO:0060236">
    <property type="term" value="P:regulation of mitotic spindle organization"/>
    <property type="evidence" value="ECO:0007669"/>
    <property type="project" value="InterPro"/>
</dbReference>
<sequence>MQSPNRKSAQKVVKSSPQSAASSTNRGSMRNSALPQSSLSSNSFSGVLHKSWIKENTRPSEFRLHTQQRAAQRALFNSSVAVKLDIIEQHKKVVEKVLKVIEEDEVRMLRREMIPRAQLMPLFDKPFLPQRSRRPLTVPREPRIHMTACKRSQGVH</sequence>
<evidence type="ECO:0000256" key="5">
    <source>
        <dbReference type="ARBA" id="ARBA00023212"/>
    </source>
</evidence>
<evidence type="ECO:0000256" key="1">
    <source>
        <dbReference type="ARBA" id="ARBA00004245"/>
    </source>
</evidence>
<comment type="caution">
    <text evidence="8">The sequence shown here is derived from an EMBL/GenBank/DDBJ whole genome shotgun (WGS) entry which is preliminary data.</text>
</comment>
<keyword evidence="4" id="KW-0493">Microtubule</keyword>
<name>A0A2G9G4A7_9LAMI</name>
<organism evidence="8 9">
    <name type="scientific">Handroanthus impetiginosus</name>
    <dbReference type="NCBI Taxonomy" id="429701"/>
    <lineage>
        <taxon>Eukaryota</taxon>
        <taxon>Viridiplantae</taxon>
        <taxon>Streptophyta</taxon>
        <taxon>Embryophyta</taxon>
        <taxon>Tracheophyta</taxon>
        <taxon>Spermatophyta</taxon>
        <taxon>Magnoliopsida</taxon>
        <taxon>eudicotyledons</taxon>
        <taxon>Gunneridae</taxon>
        <taxon>Pentapetalae</taxon>
        <taxon>asterids</taxon>
        <taxon>lamiids</taxon>
        <taxon>Lamiales</taxon>
        <taxon>Bignoniaceae</taxon>
        <taxon>Crescentiina</taxon>
        <taxon>Tabebuia alliance</taxon>
        <taxon>Handroanthus</taxon>
    </lineage>
</organism>
<evidence type="ECO:0000256" key="6">
    <source>
        <dbReference type="SAM" id="MobiDB-lite"/>
    </source>
</evidence>
<dbReference type="Proteomes" id="UP000231279">
    <property type="component" value="Unassembled WGS sequence"/>
</dbReference>
<dbReference type="PANTHER" id="PTHR14326:SF39">
    <property type="entry name" value="TPX2 (TARGETING PROTEIN FOR XKLP2) PROTEIN FAMILY"/>
    <property type="match status" value="1"/>
</dbReference>
<comment type="subcellular location">
    <subcellularLocation>
        <location evidence="1">Cytoplasm</location>
        <location evidence="1">Cytoskeleton</location>
    </subcellularLocation>
</comment>
<dbReference type="GO" id="GO:0005880">
    <property type="term" value="C:nuclear microtubule"/>
    <property type="evidence" value="ECO:0007669"/>
    <property type="project" value="TreeGrafter"/>
</dbReference>
<dbReference type="GO" id="GO:0005819">
    <property type="term" value="C:spindle"/>
    <property type="evidence" value="ECO:0007669"/>
    <property type="project" value="InterPro"/>
</dbReference>
<proteinExistence type="inferred from homology"/>